<gene>
    <name evidence="1" type="ORF">K8U78_00235</name>
</gene>
<proteinExistence type="predicted"/>
<sequence>MVKTRKVLLRVPENGGEQQAERALVAGSGLRRVASQERLVLERRQALRAQKIILKDFANFRE</sequence>
<dbReference type="Proteomes" id="UP000715651">
    <property type="component" value="Unassembled WGS sequence"/>
</dbReference>
<organism evidence="1 2">
    <name type="scientific">Aeriscardovia aeriphila</name>
    <dbReference type="NCBI Taxonomy" id="218139"/>
    <lineage>
        <taxon>Bacteria</taxon>
        <taxon>Bacillati</taxon>
        <taxon>Actinomycetota</taxon>
        <taxon>Actinomycetes</taxon>
        <taxon>Bifidobacteriales</taxon>
        <taxon>Bifidobacteriaceae</taxon>
        <taxon>Aeriscardovia</taxon>
    </lineage>
</organism>
<protein>
    <submittedName>
        <fullName evidence="1">Uncharacterized protein</fullName>
    </submittedName>
</protein>
<dbReference type="AlphaFoldDB" id="A0A921KA84"/>
<evidence type="ECO:0000313" key="1">
    <source>
        <dbReference type="EMBL" id="HJF17602.1"/>
    </source>
</evidence>
<reference evidence="1" key="2">
    <citation type="submission" date="2021-09" db="EMBL/GenBank/DDBJ databases">
        <authorList>
            <person name="Gilroy R."/>
        </authorList>
    </citation>
    <scope>NUCLEOTIDE SEQUENCE</scope>
    <source>
        <strain evidence="1">578</strain>
    </source>
</reference>
<reference evidence="1" key="1">
    <citation type="journal article" date="2021" name="PeerJ">
        <title>Extensive microbial diversity within the chicken gut microbiome revealed by metagenomics and culture.</title>
        <authorList>
            <person name="Gilroy R."/>
            <person name="Ravi A."/>
            <person name="Getino M."/>
            <person name="Pursley I."/>
            <person name="Horton D.L."/>
            <person name="Alikhan N.F."/>
            <person name="Baker D."/>
            <person name="Gharbi K."/>
            <person name="Hall N."/>
            <person name="Watson M."/>
            <person name="Adriaenssens E.M."/>
            <person name="Foster-Nyarko E."/>
            <person name="Jarju S."/>
            <person name="Secka A."/>
            <person name="Antonio M."/>
            <person name="Oren A."/>
            <person name="Chaudhuri R.R."/>
            <person name="La Ragione R."/>
            <person name="Hildebrand F."/>
            <person name="Pallen M.J."/>
        </authorList>
    </citation>
    <scope>NUCLEOTIDE SEQUENCE</scope>
    <source>
        <strain evidence="1">578</strain>
    </source>
</reference>
<accession>A0A921KA84</accession>
<evidence type="ECO:0000313" key="2">
    <source>
        <dbReference type="Proteomes" id="UP000715651"/>
    </source>
</evidence>
<name>A0A921KA84_9BIFI</name>
<comment type="caution">
    <text evidence="1">The sequence shown here is derived from an EMBL/GenBank/DDBJ whole genome shotgun (WGS) entry which is preliminary data.</text>
</comment>
<dbReference type="EMBL" id="DYWK01000001">
    <property type="protein sequence ID" value="HJF17602.1"/>
    <property type="molecule type" value="Genomic_DNA"/>
</dbReference>